<evidence type="ECO:0000256" key="7">
    <source>
        <dbReference type="ARBA" id="ARBA00022692"/>
    </source>
</evidence>
<reference evidence="16 17" key="1">
    <citation type="journal article" date="2018" name="G3 (Bethesda)">
        <title>Phylogenetic and Phylogenomic Definition of Rhizopus Species.</title>
        <authorList>
            <person name="Gryganskyi A.P."/>
            <person name="Golan J."/>
            <person name="Dolatabadi S."/>
            <person name="Mondo S."/>
            <person name="Robb S."/>
            <person name="Idnurm A."/>
            <person name="Muszewska A."/>
            <person name="Steczkiewicz K."/>
            <person name="Masonjones S."/>
            <person name="Liao H.L."/>
            <person name="Gajdeczka M.T."/>
            <person name="Anike F."/>
            <person name="Vuek A."/>
            <person name="Anishchenko I.M."/>
            <person name="Voigt K."/>
            <person name="de Hoog G.S."/>
            <person name="Smith M.E."/>
            <person name="Heitman J."/>
            <person name="Vilgalys R."/>
            <person name="Stajich J.E."/>
        </authorList>
    </citation>
    <scope>NUCLEOTIDE SEQUENCE [LARGE SCALE GENOMIC DNA]</scope>
    <source>
        <strain evidence="16 17">LSU 92-RS-03</strain>
    </source>
</reference>
<gene>
    <name evidence="16" type="ORF">CU098_006430</name>
</gene>
<keyword evidence="12" id="KW-0325">Glycoprotein</keyword>
<dbReference type="EMBL" id="PJQM01003685">
    <property type="protein sequence ID" value="RCH87593.1"/>
    <property type="molecule type" value="Genomic_DNA"/>
</dbReference>
<feature type="transmembrane region" description="Helical" evidence="14">
    <location>
        <begin position="355"/>
        <end position="379"/>
    </location>
</feature>
<comment type="similarity">
    <text evidence="4 13">Belongs to the peptidase M28 family.</text>
</comment>
<keyword evidence="10 14" id="KW-1133">Transmembrane helix</keyword>
<feature type="transmembrane region" description="Helical" evidence="14">
    <location>
        <begin position="319"/>
        <end position="343"/>
    </location>
</feature>
<feature type="transmembrane region" description="Helical" evidence="14">
    <location>
        <begin position="239"/>
        <end position="269"/>
    </location>
</feature>
<evidence type="ECO:0000256" key="6">
    <source>
        <dbReference type="ARBA" id="ARBA00022670"/>
    </source>
</evidence>
<accession>A0A367JCC7</accession>
<evidence type="ECO:0000313" key="16">
    <source>
        <dbReference type="EMBL" id="RCH87593.1"/>
    </source>
</evidence>
<dbReference type="SUPFAM" id="SSF53187">
    <property type="entry name" value="Zn-dependent exopeptidases"/>
    <property type="match status" value="1"/>
</dbReference>
<evidence type="ECO:0000256" key="3">
    <source>
        <dbReference type="ARBA" id="ARBA00004128"/>
    </source>
</evidence>
<dbReference type="AlphaFoldDB" id="A0A367JCC7"/>
<dbReference type="Gene3D" id="3.40.630.10">
    <property type="entry name" value="Zn peptidases"/>
    <property type="match status" value="1"/>
</dbReference>
<name>A0A367JCC7_RHIST</name>
<keyword evidence="17" id="KW-1185">Reference proteome</keyword>
<evidence type="ECO:0000256" key="4">
    <source>
        <dbReference type="ARBA" id="ARBA00010918"/>
    </source>
</evidence>
<dbReference type="PANTHER" id="PTHR12147:SF58">
    <property type="entry name" value="VACUOLAR MEMBRANE PROTEASE"/>
    <property type="match status" value="1"/>
</dbReference>
<feature type="non-terminal residue" evidence="16">
    <location>
        <position position="1"/>
    </location>
</feature>
<keyword evidence="13" id="KW-0479">Metal-binding</keyword>
<evidence type="ECO:0000256" key="12">
    <source>
        <dbReference type="ARBA" id="ARBA00023180"/>
    </source>
</evidence>
<feature type="transmembrane region" description="Helical" evidence="14">
    <location>
        <begin position="423"/>
        <end position="444"/>
    </location>
</feature>
<dbReference type="GO" id="GO:0005774">
    <property type="term" value="C:vacuolar membrane"/>
    <property type="evidence" value="ECO:0007669"/>
    <property type="project" value="UniProtKB-SubCell"/>
</dbReference>
<dbReference type="InterPro" id="IPR007484">
    <property type="entry name" value="Peptidase_M28"/>
</dbReference>
<keyword evidence="7 14" id="KW-0812">Transmembrane</keyword>
<keyword evidence="5" id="KW-0926">Vacuole</keyword>
<dbReference type="STRING" id="4846.A0A367JCC7"/>
<evidence type="ECO:0000256" key="11">
    <source>
        <dbReference type="ARBA" id="ARBA00023049"/>
    </source>
</evidence>
<sequence>HGVTDNGMGTAVALELLRYFVQNPPHNTVIFLFNNFEEGGLFGAEQFVLHPWFSTIKIFVNLEGTGAGGRALVLRSNNLALTQGLASSNAKLLHASPLVTDFLEAKLLKSDTDYTIFSRYGVPGMDIAFYTPRSHYHTQRDDLVHTTPEALQHMGQMALGSVQSIDQKGFLNKTKAPETIIYYDILGRFMLVYSFKTAQIINILALVFVPVFALTWAWFSTNESLSIEQKKQTLARNVYLMGQGFLATLAAFVCMVATLIISSGIMLFINPSATYGNMYWVGIYLALSAFLGLLLSQLALAKWATSVTVSLDNIRVSGIYPVVFLLLSSTVATAILVPLAPLTEGEQQIKGHTKSWLAALVAQVLIPATLIIELIFFVVDCMRHTSADGTPESALYVMICLPILLLVLHLLPWVHAAGEQQKTVVVAGAVFVLAFLTCAIVGPFNDSVSPNRVVFNQEYNATEALSTVLLYTGVSSSKLLQSTLKQALTASEFETLVCDRYMEYQTRCVYQTNLNPVYGKDPAHEIDVDVKRNGCQDGLCNVKITSTVQNSLLCQLQFENQNITGLQAWINEKLVEVPGEENKTMHALTAYSNQDGNPIIWDLTFADSQDVGKALFTCIYDDWTNDELPAFTTLRNNMPISQLLTIRGGVGLAKVHYLSIELEKE</sequence>
<feature type="domain" description="Peptidase M28" evidence="15">
    <location>
        <begin position="2"/>
        <end position="159"/>
    </location>
</feature>
<evidence type="ECO:0000256" key="9">
    <source>
        <dbReference type="ARBA" id="ARBA00022833"/>
    </source>
</evidence>
<evidence type="ECO:0000256" key="2">
    <source>
        <dbReference type="ARBA" id="ARBA00003273"/>
    </source>
</evidence>
<dbReference type="GO" id="GO:0006508">
    <property type="term" value="P:proteolysis"/>
    <property type="evidence" value="ECO:0007669"/>
    <property type="project" value="UniProtKB-KW"/>
</dbReference>
<protein>
    <recommendedName>
        <fullName evidence="13">Peptide hydrolase</fullName>
        <ecNumber evidence="13">3.4.-.-</ecNumber>
    </recommendedName>
</protein>
<dbReference type="PANTHER" id="PTHR12147">
    <property type="entry name" value="METALLOPEPTIDASE M28 FAMILY MEMBER"/>
    <property type="match status" value="1"/>
</dbReference>
<dbReference type="Proteomes" id="UP000253551">
    <property type="component" value="Unassembled WGS sequence"/>
</dbReference>
<evidence type="ECO:0000256" key="14">
    <source>
        <dbReference type="SAM" id="Phobius"/>
    </source>
</evidence>
<comment type="cofactor">
    <cofactor evidence="1">
        <name>Zn(2+)</name>
        <dbReference type="ChEBI" id="CHEBI:29105"/>
    </cofactor>
</comment>
<feature type="transmembrane region" description="Helical" evidence="14">
    <location>
        <begin position="200"/>
        <end position="219"/>
    </location>
</feature>
<keyword evidence="9 13" id="KW-0862">Zinc</keyword>
<dbReference type="EC" id="3.4.-.-" evidence="13"/>
<keyword evidence="14" id="KW-0472">Membrane</keyword>
<feature type="transmembrane region" description="Helical" evidence="14">
    <location>
        <begin position="394"/>
        <end position="411"/>
    </location>
</feature>
<keyword evidence="8 13" id="KW-0378">Hydrolase</keyword>
<evidence type="ECO:0000256" key="13">
    <source>
        <dbReference type="RuleBase" id="RU361240"/>
    </source>
</evidence>
<evidence type="ECO:0000256" key="1">
    <source>
        <dbReference type="ARBA" id="ARBA00001947"/>
    </source>
</evidence>
<keyword evidence="11" id="KW-0482">Metalloprotease</keyword>
<dbReference type="OrthoDB" id="76293at2759"/>
<dbReference type="Pfam" id="PF04389">
    <property type="entry name" value="Peptidase_M28"/>
    <property type="match status" value="1"/>
</dbReference>
<organism evidence="16 17">
    <name type="scientific">Rhizopus stolonifer</name>
    <name type="common">Rhizopus nigricans</name>
    <dbReference type="NCBI Taxonomy" id="4846"/>
    <lineage>
        <taxon>Eukaryota</taxon>
        <taxon>Fungi</taxon>
        <taxon>Fungi incertae sedis</taxon>
        <taxon>Mucoromycota</taxon>
        <taxon>Mucoromycotina</taxon>
        <taxon>Mucoromycetes</taxon>
        <taxon>Mucorales</taxon>
        <taxon>Mucorineae</taxon>
        <taxon>Rhizopodaceae</taxon>
        <taxon>Rhizopus</taxon>
    </lineage>
</organism>
<evidence type="ECO:0000259" key="15">
    <source>
        <dbReference type="Pfam" id="PF04389"/>
    </source>
</evidence>
<evidence type="ECO:0000313" key="17">
    <source>
        <dbReference type="Proteomes" id="UP000253551"/>
    </source>
</evidence>
<evidence type="ECO:0000256" key="10">
    <source>
        <dbReference type="ARBA" id="ARBA00022989"/>
    </source>
</evidence>
<evidence type="ECO:0000256" key="8">
    <source>
        <dbReference type="ARBA" id="ARBA00022801"/>
    </source>
</evidence>
<comment type="caution">
    <text evidence="16">The sequence shown here is derived from an EMBL/GenBank/DDBJ whole genome shotgun (WGS) entry which is preliminary data.</text>
</comment>
<feature type="transmembrane region" description="Helical" evidence="14">
    <location>
        <begin position="281"/>
        <end position="299"/>
    </location>
</feature>
<dbReference type="InterPro" id="IPR045175">
    <property type="entry name" value="M28_fam"/>
</dbReference>
<proteinExistence type="inferred from homology"/>
<keyword evidence="6 13" id="KW-0645">Protease</keyword>
<evidence type="ECO:0000256" key="5">
    <source>
        <dbReference type="ARBA" id="ARBA00022554"/>
    </source>
</evidence>
<dbReference type="GO" id="GO:0046872">
    <property type="term" value="F:metal ion binding"/>
    <property type="evidence" value="ECO:0007669"/>
    <property type="project" value="UniProtKB-KW"/>
</dbReference>
<comment type="function">
    <text evidence="2">May be involved in vacuolar sorting and osmoregulation.</text>
</comment>
<dbReference type="GO" id="GO:0008235">
    <property type="term" value="F:metalloexopeptidase activity"/>
    <property type="evidence" value="ECO:0007669"/>
    <property type="project" value="InterPro"/>
</dbReference>
<comment type="subcellular location">
    <subcellularLocation>
        <location evidence="3">Vacuole membrane</location>
        <topology evidence="3">Multi-pass membrane protein</topology>
    </subcellularLocation>
</comment>